<dbReference type="EMBL" id="CAFAAI010000072">
    <property type="protein sequence ID" value="CAB4792595.1"/>
    <property type="molecule type" value="Genomic_DNA"/>
</dbReference>
<reference evidence="1" key="1">
    <citation type="submission" date="2020-05" db="EMBL/GenBank/DDBJ databases">
        <authorList>
            <person name="Chiriac C."/>
            <person name="Salcher M."/>
            <person name="Ghai R."/>
            <person name="Kavagutti S V."/>
        </authorList>
    </citation>
    <scope>NUCLEOTIDE SEQUENCE</scope>
</reference>
<sequence length="139" mass="15479">MASDCEPLSIWWVCLRVVGRWCVTAVVVVAELFTGGVSGSDAPARPPRRRLYAYVFSHSAPSAFKNRAREHRAWSGDGRFRLGHTEGNVLVSRSGWVVSSVDVGASRDWLWWNLQVVRVDGECLTLMARRSTAAVWMSA</sequence>
<proteinExistence type="predicted"/>
<name>A0A6J6X8T6_9ZZZZ</name>
<organism evidence="1">
    <name type="scientific">freshwater metagenome</name>
    <dbReference type="NCBI Taxonomy" id="449393"/>
    <lineage>
        <taxon>unclassified sequences</taxon>
        <taxon>metagenomes</taxon>
        <taxon>ecological metagenomes</taxon>
    </lineage>
</organism>
<gene>
    <name evidence="1" type="ORF">UFOPK2992_00545</name>
</gene>
<dbReference type="AlphaFoldDB" id="A0A6J6X8T6"/>
<protein>
    <submittedName>
        <fullName evidence="1">Unannotated protein</fullName>
    </submittedName>
</protein>
<accession>A0A6J6X8T6</accession>
<evidence type="ECO:0000313" key="1">
    <source>
        <dbReference type="EMBL" id="CAB4792595.1"/>
    </source>
</evidence>